<feature type="region of interest" description="Disordered" evidence="1">
    <location>
        <begin position="459"/>
        <end position="655"/>
    </location>
</feature>
<feature type="compositionally biased region" description="Polar residues" evidence="1">
    <location>
        <begin position="349"/>
        <end position="361"/>
    </location>
</feature>
<dbReference type="Proteomes" id="UP000044841">
    <property type="component" value="Unassembled WGS sequence"/>
</dbReference>
<feature type="compositionally biased region" description="Basic and acidic residues" evidence="1">
    <location>
        <begin position="625"/>
        <end position="648"/>
    </location>
</feature>
<feature type="region of interest" description="Disordered" evidence="1">
    <location>
        <begin position="1"/>
        <end position="39"/>
    </location>
</feature>
<feature type="compositionally biased region" description="Low complexity" evidence="1">
    <location>
        <begin position="14"/>
        <end position="34"/>
    </location>
</feature>
<feature type="region of interest" description="Disordered" evidence="1">
    <location>
        <begin position="279"/>
        <end position="418"/>
    </location>
</feature>
<evidence type="ECO:0000256" key="1">
    <source>
        <dbReference type="SAM" id="MobiDB-lite"/>
    </source>
</evidence>
<protein>
    <submittedName>
        <fullName evidence="2">Uncharacterized protein</fullName>
    </submittedName>
</protein>
<feature type="compositionally biased region" description="Low complexity" evidence="1">
    <location>
        <begin position="314"/>
        <end position="328"/>
    </location>
</feature>
<name>A0A0K6FZR2_9AGAM</name>
<proteinExistence type="predicted"/>
<keyword evidence="3" id="KW-1185">Reference proteome</keyword>
<dbReference type="EMBL" id="CYGV01001260">
    <property type="protein sequence ID" value="CUA71761.1"/>
    <property type="molecule type" value="Genomic_DNA"/>
</dbReference>
<feature type="compositionally biased region" description="Basic and acidic residues" evidence="1">
    <location>
        <begin position="334"/>
        <end position="348"/>
    </location>
</feature>
<gene>
    <name evidence="2" type="ORF">RSOLAG22IIIB_09806</name>
</gene>
<evidence type="ECO:0000313" key="2">
    <source>
        <dbReference type="EMBL" id="CUA71761.1"/>
    </source>
</evidence>
<organism evidence="2 3">
    <name type="scientific">Rhizoctonia solani</name>
    <dbReference type="NCBI Taxonomy" id="456999"/>
    <lineage>
        <taxon>Eukaryota</taxon>
        <taxon>Fungi</taxon>
        <taxon>Dikarya</taxon>
        <taxon>Basidiomycota</taxon>
        <taxon>Agaricomycotina</taxon>
        <taxon>Agaricomycetes</taxon>
        <taxon>Cantharellales</taxon>
        <taxon>Ceratobasidiaceae</taxon>
        <taxon>Rhizoctonia</taxon>
    </lineage>
</organism>
<accession>A0A0K6FZR2</accession>
<evidence type="ECO:0000313" key="3">
    <source>
        <dbReference type="Proteomes" id="UP000044841"/>
    </source>
</evidence>
<dbReference type="AlphaFoldDB" id="A0A0K6FZR2"/>
<sequence>MNIASASQSRPQGPGLSSRTLSSSSNFPSRPQRSVAQSSSTRNFLVFPVQLDHSKSPSEAFPFTSYTTTDLECRHHYDPNLSQGLGDIWVKTASYYKQKQNPQHEFIIFSVATSSGMQNFMALDRNVSVQGSSTLLSRSNKNAPMAQDYFHISHYGNIESLINHCAHTTSEDMCTHVEQVVFGRKEFSFAELLVLANTVSNSCPSYQLDAANCYWFASLIWECMLGEFEKGMIIHKKHSDDRGRFKGFRIQGNHSNFVQVMQKYKEDIAQFKNDVLSAGDRRSRKMSTMTHNRPDLEKLQASNGLVPPVDTSRSRTVSTSSMCTVSSTNGHRPQVTEKENKGRSDRTRANSMYPSVKSQDPSARLSLNKDLPSLPPSAPTHQPSRSRTHPADDRRRDSRVIASDHDIFSAPLPDAISKGSNRYSDIGKSFEQATAAYNQPFNRPASSCVVSSQKQVQFETSPGRIPESARLKVISLPSRPSSPGSDPNKDRTRAPSLPVGSAPPDIKQPDQDSPNSISQPPVDAPRVRTTSGLQRLKRALPKLLLPTVRESEDAICESPELSSWTEIDSPEYEEDHPYADGASERLSFIEFPQPPANGPPGLSPRQIPSSPPGIRVAQGHRVHPSRVEYADGSRKRKSHDSASEESDSKSSAPRF</sequence>
<feature type="compositionally biased region" description="Pro residues" evidence="1">
    <location>
        <begin position="592"/>
        <end position="602"/>
    </location>
</feature>
<reference evidence="2 3" key="1">
    <citation type="submission" date="2015-07" db="EMBL/GenBank/DDBJ databases">
        <authorList>
            <person name="Noorani M."/>
        </authorList>
    </citation>
    <scope>NUCLEOTIDE SEQUENCE [LARGE SCALE GENOMIC DNA]</scope>
    <source>
        <strain evidence="2">BBA 69670</strain>
    </source>
</reference>
<feature type="compositionally biased region" description="Polar residues" evidence="1">
    <location>
        <begin position="1"/>
        <end position="11"/>
    </location>
</feature>
<feature type="compositionally biased region" description="Basic and acidic residues" evidence="1">
    <location>
        <begin position="389"/>
        <end position="407"/>
    </location>
</feature>